<keyword evidence="2" id="KW-1185">Reference proteome</keyword>
<gene>
    <name evidence="1" type="ORF">PACLA_8A046165</name>
</gene>
<dbReference type="Proteomes" id="UP001152795">
    <property type="component" value="Unassembled WGS sequence"/>
</dbReference>
<name>A0A7D9LTW3_PARCT</name>
<proteinExistence type="predicted"/>
<dbReference type="AlphaFoldDB" id="A0A7D9LTW3"/>
<organism evidence="1 2">
    <name type="scientific">Paramuricea clavata</name>
    <name type="common">Red gorgonian</name>
    <name type="synonym">Violescent sea-whip</name>
    <dbReference type="NCBI Taxonomy" id="317549"/>
    <lineage>
        <taxon>Eukaryota</taxon>
        <taxon>Metazoa</taxon>
        <taxon>Cnidaria</taxon>
        <taxon>Anthozoa</taxon>
        <taxon>Octocorallia</taxon>
        <taxon>Malacalcyonacea</taxon>
        <taxon>Plexauridae</taxon>
        <taxon>Paramuricea</taxon>
    </lineage>
</organism>
<protein>
    <submittedName>
        <fullName evidence="1">Uncharacterized protein</fullName>
    </submittedName>
</protein>
<evidence type="ECO:0000313" key="2">
    <source>
        <dbReference type="Proteomes" id="UP001152795"/>
    </source>
</evidence>
<dbReference type="EMBL" id="CACRXK020025342">
    <property type="protein sequence ID" value="CAB4039401.1"/>
    <property type="molecule type" value="Genomic_DNA"/>
</dbReference>
<feature type="non-terminal residue" evidence="1">
    <location>
        <position position="1"/>
    </location>
</feature>
<reference evidence="1" key="1">
    <citation type="submission" date="2020-04" db="EMBL/GenBank/DDBJ databases">
        <authorList>
            <person name="Alioto T."/>
            <person name="Alioto T."/>
            <person name="Gomez Garrido J."/>
        </authorList>
    </citation>
    <scope>NUCLEOTIDE SEQUENCE</scope>
    <source>
        <strain evidence="1">A484AB</strain>
    </source>
</reference>
<evidence type="ECO:0000313" key="1">
    <source>
        <dbReference type="EMBL" id="CAB4039401.1"/>
    </source>
</evidence>
<sequence length="121" mass="13754">VLYTLQEVPCHIRRKSEMVRAVFLITCLLLTILGECLASKAPSTKNYNECFLKCKADFSEDCKSGNVNKAVYCGGDSDIWCQDSCDYLQTKLPDDKVDDDEQEHDDLKKRELDELKLLIGV</sequence>
<comment type="caution">
    <text evidence="1">The sequence shown here is derived from an EMBL/GenBank/DDBJ whole genome shotgun (WGS) entry which is preliminary data.</text>
</comment>
<accession>A0A7D9LTW3</accession>